<evidence type="ECO:0008006" key="4">
    <source>
        <dbReference type="Google" id="ProtNLM"/>
    </source>
</evidence>
<dbReference type="Pfam" id="PF13516">
    <property type="entry name" value="LRR_6"/>
    <property type="match status" value="4"/>
</dbReference>
<dbReference type="eggNOG" id="KOG4308">
    <property type="taxonomic scope" value="Eukaryota"/>
</dbReference>
<dbReference type="RefSeq" id="XP_004344422.2">
    <property type="nucleotide sequence ID" value="XM_004344372.2"/>
</dbReference>
<proteinExistence type="predicted"/>
<evidence type="ECO:0000256" key="1">
    <source>
        <dbReference type="ARBA" id="ARBA00022737"/>
    </source>
</evidence>
<gene>
    <name evidence="2" type="ORF">CAOG_006801</name>
</gene>
<organism evidence="2 3">
    <name type="scientific">Capsaspora owczarzaki (strain ATCC 30864)</name>
    <dbReference type="NCBI Taxonomy" id="595528"/>
    <lineage>
        <taxon>Eukaryota</taxon>
        <taxon>Filasterea</taxon>
        <taxon>Capsaspora</taxon>
    </lineage>
</organism>
<dbReference type="AlphaFoldDB" id="A0A0D2X4Q7"/>
<dbReference type="SMART" id="SM00368">
    <property type="entry name" value="LRR_RI"/>
    <property type="match status" value="3"/>
</dbReference>
<dbReference type="PANTHER" id="PTHR24111">
    <property type="entry name" value="LEUCINE-RICH REPEAT-CONTAINING PROTEIN 34"/>
    <property type="match status" value="1"/>
</dbReference>
<sequence>MLSYERMNQRQRDLYDQVKNASGELSLDRKQMHQVAAKVIAEALKVNTTLTVLGLDGNQIGNVGARAIAEALKVNMGVTLLGLQQNQIGDAGAQAIAEALKVNTTLTQFYLGRNEIGDVGAQAIAEALKVNKTLTRLDFTKNYIGSVAAQALDEARRVNGTLTSLHIDNQINPLALSLLPRLATAEDLQTVFHLLIRGPELQDQSASLPALPAELAERILDEACYWQGVLQTMYTGGPIVTLPQGADGSSIRVKAIHALCDRSEGFDVTDNRVFELIVYDEQGNVQLESAVHPTLLDSTVEFVTLCPASTPIIRQMREEWQVQVRPSGSVYDLRMAWFYVGYVERL</sequence>
<dbReference type="InterPro" id="IPR052201">
    <property type="entry name" value="LRR-containing_regulator"/>
</dbReference>
<dbReference type="InterPro" id="IPR032675">
    <property type="entry name" value="LRR_dom_sf"/>
</dbReference>
<dbReference type="PhylomeDB" id="A0A0D2X4Q7"/>
<evidence type="ECO:0000313" key="2">
    <source>
        <dbReference type="EMBL" id="KJE96479.1"/>
    </source>
</evidence>
<name>A0A0D2X4Q7_CAPO3</name>
<protein>
    <recommendedName>
        <fullName evidence="4">NOD3 protein</fullName>
    </recommendedName>
</protein>
<dbReference type="InParanoid" id="A0A0D2X4Q7"/>
<dbReference type="OrthoDB" id="2163268at2759"/>
<evidence type="ECO:0000313" key="3">
    <source>
        <dbReference type="Proteomes" id="UP000008743"/>
    </source>
</evidence>
<dbReference type="Proteomes" id="UP000008743">
    <property type="component" value="Unassembled WGS sequence"/>
</dbReference>
<dbReference type="EMBL" id="KE346371">
    <property type="protein sequence ID" value="KJE96479.1"/>
    <property type="molecule type" value="Genomic_DNA"/>
</dbReference>
<keyword evidence="1" id="KW-0677">Repeat</keyword>
<dbReference type="PANTHER" id="PTHR24111:SF0">
    <property type="entry name" value="LEUCINE-RICH REPEAT-CONTAINING PROTEIN"/>
    <property type="match status" value="1"/>
</dbReference>
<reference evidence="3" key="1">
    <citation type="submission" date="2011-02" db="EMBL/GenBank/DDBJ databases">
        <title>The Genome Sequence of Capsaspora owczarzaki ATCC 30864.</title>
        <authorList>
            <person name="Russ C."/>
            <person name="Cuomo C."/>
            <person name="Burger G."/>
            <person name="Gray M.W."/>
            <person name="Holland P.W.H."/>
            <person name="King N."/>
            <person name="Lang F.B.F."/>
            <person name="Roger A.J."/>
            <person name="Ruiz-Trillo I."/>
            <person name="Young S.K."/>
            <person name="Zeng Q."/>
            <person name="Gargeya S."/>
            <person name="Alvarado L."/>
            <person name="Berlin A."/>
            <person name="Chapman S.B."/>
            <person name="Chen Z."/>
            <person name="Freedman E."/>
            <person name="Gellesch M."/>
            <person name="Goldberg J."/>
            <person name="Griggs A."/>
            <person name="Gujja S."/>
            <person name="Heilman E."/>
            <person name="Heiman D."/>
            <person name="Howarth C."/>
            <person name="Mehta T."/>
            <person name="Neiman D."/>
            <person name="Pearson M."/>
            <person name="Roberts A."/>
            <person name="Saif S."/>
            <person name="Shea T."/>
            <person name="Shenoy N."/>
            <person name="Sisk P."/>
            <person name="Stolte C."/>
            <person name="Sykes S."/>
            <person name="White J."/>
            <person name="Yandava C."/>
            <person name="Haas B."/>
            <person name="Nusbaum C."/>
            <person name="Birren B."/>
        </authorList>
    </citation>
    <scope>NUCLEOTIDE SEQUENCE</scope>
    <source>
        <strain evidence="3">ATCC 30864</strain>
    </source>
</reference>
<accession>A0A0D2X4Q7</accession>
<keyword evidence="3" id="KW-1185">Reference proteome</keyword>
<dbReference type="InterPro" id="IPR001611">
    <property type="entry name" value="Leu-rich_rpt"/>
</dbReference>
<dbReference type="Gene3D" id="3.80.10.10">
    <property type="entry name" value="Ribonuclease Inhibitor"/>
    <property type="match status" value="2"/>
</dbReference>
<dbReference type="SUPFAM" id="SSF52047">
    <property type="entry name" value="RNI-like"/>
    <property type="match status" value="1"/>
</dbReference>